<evidence type="ECO:0000313" key="3">
    <source>
        <dbReference type="Proteomes" id="UP001081071"/>
    </source>
</evidence>
<feature type="transmembrane region" description="Helical" evidence="1">
    <location>
        <begin position="223"/>
        <end position="244"/>
    </location>
</feature>
<keyword evidence="1" id="KW-0472">Membrane</keyword>
<feature type="transmembrane region" description="Helical" evidence="1">
    <location>
        <begin position="12"/>
        <end position="31"/>
    </location>
</feature>
<reference evidence="2" key="1">
    <citation type="submission" date="2022-12" db="EMBL/GenBank/DDBJ databases">
        <authorList>
            <person name="Krivoruchko A.V."/>
            <person name="Elkin A."/>
        </authorList>
    </citation>
    <scope>NUCLEOTIDE SEQUENCE</scope>
    <source>
        <strain evidence="2">IEGM 1391</strain>
    </source>
</reference>
<dbReference type="Proteomes" id="UP001081071">
    <property type="component" value="Unassembled WGS sequence"/>
</dbReference>
<proteinExistence type="predicted"/>
<gene>
    <name evidence="2" type="ORF">O4220_00520</name>
</gene>
<comment type="caution">
    <text evidence="2">The sequence shown here is derived from an EMBL/GenBank/DDBJ whole genome shotgun (WGS) entry which is preliminary data.</text>
</comment>
<evidence type="ECO:0008006" key="4">
    <source>
        <dbReference type="Google" id="ProtNLM"/>
    </source>
</evidence>
<feature type="transmembrane region" description="Helical" evidence="1">
    <location>
        <begin position="694"/>
        <end position="714"/>
    </location>
</feature>
<dbReference type="RefSeq" id="WP_269601611.1">
    <property type="nucleotide sequence ID" value="NZ_JAPWIJ010000001.1"/>
</dbReference>
<name>A0ABT4M7Q1_9NOCA</name>
<protein>
    <recommendedName>
        <fullName evidence="4">Integral membrane protein</fullName>
    </recommendedName>
</protein>
<dbReference type="EMBL" id="JAPWIJ010000001">
    <property type="protein sequence ID" value="MCZ4516977.1"/>
    <property type="molecule type" value="Genomic_DNA"/>
</dbReference>
<accession>A0ABT4M7Q1</accession>
<evidence type="ECO:0000256" key="1">
    <source>
        <dbReference type="SAM" id="Phobius"/>
    </source>
</evidence>
<feature type="transmembrane region" description="Helical" evidence="1">
    <location>
        <begin position="430"/>
        <end position="449"/>
    </location>
</feature>
<feature type="transmembrane region" description="Helical" evidence="1">
    <location>
        <begin position="130"/>
        <end position="148"/>
    </location>
</feature>
<keyword evidence="3" id="KW-1185">Reference proteome</keyword>
<feature type="transmembrane region" description="Helical" evidence="1">
    <location>
        <begin position="100"/>
        <end position="123"/>
    </location>
</feature>
<keyword evidence="1" id="KW-0812">Transmembrane</keyword>
<evidence type="ECO:0000313" key="2">
    <source>
        <dbReference type="EMBL" id="MCZ4516977.1"/>
    </source>
</evidence>
<feature type="transmembrane region" description="Helical" evidence="1">
    <location>
        <begin position="286"/>
        <end position="309"/>
    </location>
</feature>
<sequence length="722" mass="77416">MNSDRPFRTRVLPPLVLAVTVGLAAAIPMLTNRWFYYWDDSAAAFTPGWRVIGERLLSGSWPTLLPELWAGGNVTAEALYGTYNPLLLANSALIASIPNLAIGITLVKMQFMAILAVGVYLLAKQYGARTSMAFVAGFAMPFAGYTLYFDASSWASGLFAFAWIPHVWWSTRSSALGRVNPIVPIFFGFMAMTTGNPYGAVAVGVVYIAVIAEVVALRRARRITSLVISGVSVLAMSLIVYLPLAFTTDVSVRNQSGVSNDGTLRPGLGDLINVSSPTHLPMVESFGASFMTVPIGYLVWFIVPLSPWIRWRTLGNLRRSAISLAVFAGVYGVLLLGPSNLWLFRWPVRLIEYGQLPLLIVTAVAASAGLHRERIRLRASITAALLVLQFYLAWSSVPEDLGIHALALLVCGILTLAAITAAFRAPRAFGGVLVVGIVATLALQTNAWFQSNDNVTPWRFPRQVAFMEDRFDSRYTGNTFAIADTDSISKDDPTSQWGDLVFGTAWQASGVDAVNSYAGISYEDFVDALCLNYYGGVTCPDAVGRLTATAPGTNVSWADALRLDTIIVQNSGPYGNLRALDVLPRDRWTITNSDVVTVAHRNTPLPRPDGRLSAVGDGVTVVGDSAETDTRETVQYTGSGVATFALLAWPGWTATVDGTPAQVRATEGGLLQVVLPEGGSTATIEYTPPGTTGGVALAAGGLLLALAQSVVVGVRRRRPVDQ</sequence>
<feature type="transmembrane region" description="Helical" evidence="1">
    <location>
        <begin position="321"/>
        <end position="344"/>
    </location>
</feature>
<keyword evidence="1" id="KW-1133">Transmembrane helix</keyword>
<feature type="transmembrane region" description="Helical" evidence="1">
    <location>
        <begin position="350"/>
        <end position="370"/>
    </location>
</feature>
<feature type="transmembrane region" description="Helical" evidence="1">
    <location>
        <begin position="377"/>
        <end position="397"/>
    </location>
</feature>
<feature type="transmembrane region" description="Helical" evidence="1">
    <location>
        <begin position="198"/>
        <end position="216"/>
    </location>
</feature>
<organism evidence="2 3">
    <name type="scientific">Rhodococcus ruber</name>
    <dbReference type="NCBI Taxonomy" id="1830"/>
    <lineage>
        <taxon>Bacteria</taxon>
        <taxon>Bacillati</taxon>
        <taxon>Actinomycetota</taxon>
        <taxon>Actinomycetes</taxon>
        <taxon>Mycobacteriales</taxon>
        <taxon>Nocardiaceae</taxon>
        <taxon>Rhodococcus</taxon>
    </lineage>
</organism>
<feature type="transmembrane region" description="Helical" evidence="1">
    <location>
        <begin position="403"/>
        <end position="423"/>
    </location>
</feature>